<keyword evidence="2" id="KW-1185">Reference proteome</keyword>
<evidence type="ECO:0000313" key="2">
    <source>
        <dbReference type="Proteomes" id="UP000666240"/>
    </source>
</evidence>
<sequence length="180" mass="19528">MKLVSTDMSASVVGEPPEALSEWSPLLDGAWMRALPSNAELLVHNDGAMFSVTLHHNKIDIWKGVYPTVTGAKLAGTAAAKRLLRTADAPAAAAEEPGTASIAILSEARQRDGSIWKPTGLKTVVERNGIVAYCAINFLDDGFEGVTRLGDYVSRQHFSDEWTAKRSTLQWVSLLLERHA</sequence>
<reference evidence="1" key="1">
    <citation type="submission" date="2021-03" db="EMBL/GenBank/DDBJ databases">
        <title>Genome sequencing and assembly of Tianweitania sediminis.</title>
        <authorList>
            <person name="Chhetri G."/>
        </authorList>
    </citation>
    <scope>NUCLEOTIDE SEQUENCE</scope>
    <source>
        <strain evidence="1">Z8</strain>
    </source>
</reference>
<proteinExistence type="predicted"/>
<organism evidence="1 2">
    <name type="scientific">Tianweitania sediminis</name>
    <dbReference type="NCBI Taxonomy" id="1502156"/>
    <lineage>
        <taxon>Bacteria</taxon>
        <taxon>Pseudomonadati</taxon>
        <taxon>Pseudomonadota</taxon>
        <taxon>Alphaproteobacteria</taxon>
        <taxon>Hyphomicrobiales</taxon>
        <taxon>Phyllobacteriaceae</taxon>
        <taxon>Tianweitania</taxon>
    </lineage>
</organism>
<protein>
    <submittedName>
        <fullName evidence="1">Uncharacterized protein</fullName>
    </submittedName>
</protein>
<name>A0A8J7UL79_9HYPH</name>
<dbReference type="Proteomes" id="UP000666240">
    <property type="component" value="Unassembled WGS sequence"/>
</dbReference>
<dbReference type="EMBL" id="JAGIYY010000003">
    <property type="protein sequence ID" value="MBP0439117.1"/>
    <property type="molecule type" value="Genomic_DNA"/>
</dbReference>
<dbReference type="RefSeq" id="WP_209335160.1">
    <property type="nucleotide sequence ID" value="NZ_JAGIYY010000003.1"/>
</dbReference>
<gene>
    <name evidence="1" type="ORF">J5Y06_10690</name>
</gene>
<accession>A0A8J7UL79</accession>
<comment type="caution">
    <text evidence="1">The sequence shown here is derived from an EMBL/GenBank/DDBJ whole genome shotgun (WGS) entry which is preliminary data.</text>
</comment>
<dbReference type="AlphaFoldDB" id="A0A8J7UL79"/>
<evidence type="ECO:0000313" key="1">
    <source>
        <dbReference type="EMBL" id="MBP0439117.1"/>
    </source>
</evidence>